<protein>
    <submittedName>
        <fullName evidence="2">Uncharacterized protein</fullName>
    </submittedName>
</protein>
<organism evidence="2 3">
    <name type="scientific">Qipengyuania pacifica</name>
    <dbReference type="NCBI Taxonomy" id="2860199"/>
    <lineage>
        <taxon>Bacteria</taxon>
        <taxon>Pseudomonadati</taxon>
        <taxon>Pseudomonadota</taxon>
        <taxon>Alphaproteobacteria</taxon>
        <taxon>Sphingomonadales</taxon>
        <taxon>Erythrobacteraceae</taxon>
        <taxon>Qipengyuania</taxon>
    </lineage>
</organism>
<keyword evidence="1" id="KW-0472">Membrane</keyword>
<reference evidence="2 3" key="1">
    <citation type="submission" date="2021-08" db="EMBL/GenBank/DDBJ databases">
        <title>Comparative Genomics Analysis of the Genus Qipengyuania Reveals Extensive Genetic Diversity and Metabolic Versatility, Including the Description of Fifteen Novel Species.</title>
        <authorList>
            <person name="Liu Y."/>
        </authorList>
    </citation>
    <scope>NUCLEOTIDE SEQUENCE [LARGE SCALE GENOMIC DNA]</scope>
    <source>
        <strain evidence="2 3">GH25</strain>
    </source>
</reference>
<sequence length="46" mass="4813">MEVVTILVALVLAWIAWKVLVGIVKFGALAIIAVAAIYLLSQGGAF</sequence>
<keyword evidence="3" id="KW-1185">Reference proteome</keyword>
<dbReference type="EMBL" id="JAIGNQ010000003">
    <property type="protein sequence ID" value="MBX7489128.1"/>
    <property type="molecule type" value="Genomic_DNA"/>
</dbReference>
<comment type="caution">
    <text evidence="2">The sequence shown here is derived from an EMBL/GenBank/DDBJ whole genome shotgun (WGS) entry which is preliminary data.</text>
</comment>
<accession>A0ABS7JHK1</accession>
<dbReference type="Proteomes" id="UP000776651">
    <property type="component" value="Unassembled WGS sequence"/>
</dbReference>
<dbReference type="RefSeq" id="WP_158246628.1">
    <property type="nucleotide sequence ID" value="NZ_JAHWXO010000005.1"/>
</dbReference>
<proteinExistence type="predicted"/>
<evidence type="ECO:0000256" key="1">
    <source>
        <dbReference type="SAM" id="Phobius"/>
    </source>
</evidence>
<gene>
    <name evidence="2" type="ORF">K3177_11440</name>
</gene>
<name>A0ABS7JHK1_9SPHN</name>
<feature type="transmembrane region" description="Helical" evidence="1">
    <location>
        <begin position="6"/>
        <end position="39"/>
    </location>
</feature>
<keyword evidence="1" id="KW-1133">Transmembrane helix</keyword>
<keyword evidence="1" id="KW-0812">Transmembrane</keyword>
<evidence type="ECO:0000313" key="2">
    <source>
        <dbReference type="EMBL" id="MBX7489128.1"/>
    </source>
</evidence>
<evidence type="ECO:0000313" key="3">
    <source>
        <dbReference type="Proteomes" id="UP000776651"/>
    </source>
</evidence>